<gene>
    <name evidence="2" type="ORF">O9H85_09985</name>
</gene>
<reference evidence="2 3" key="1">
    <citation type="submission" date="2022-12" db="EMBL/GenBank/DDBJ databases">
        <title>Draft genome sequence of Paenibacillus sp. dW9.</title>
        <authorList>
            <person name="Choi E.-W."/>
            <person name="Kim D.-U."/>
        </authorList>
    </citation>
    <scope>NUCLEOTIDE SEQUENCE [LARGE SCALE GENOMIC DNA]</scope>
    <source>
        <strain evidence="3">dW9</strain>
    </source>
</reference>
<dbReference type="Pfam" id="PF01170">
    <property type="entry name" value="UPF0020"/>
    <property type="match status" value="1"/>
</dbReference>
<dbReference type="PANTHER" id="PTHR14911:SF13">
    <property type="entry name" value="TRNA (GUANINE(6)-N2)-METHYLTRANSFERASE THUMP3"/>
    <property type="match status" value="1"/>
</dbReference>
<keyword evidence="3" id="KW-1185">Reference proteome</keyword>
<accession>A0ABT4Q798</accession>
<name>A0ABT4Q798_9BACL</name>
<sequence length="313" mass="34904">MNNHLYTYACHEDEQELCGLELRMLFGVTPADGYFFSARSLDPSRSPFIKRKLTVMHEADSLEELAELAAAIRLDGATFKVVFVDTDDGFAYDERRSLERQVGARLRGRAEMRTPERQFGLAFAAGSWRFGELAGNEAVWLKHNAKPQNYSTALSTRVARAVANIAVPDPRGIRAVDPCCGIGTVLIEALSMGIGIEGFDINPLALRGARANLAHFGFPDVVHLHDMRMLSGRWDTAILDMPYNLCSVLPEEEQRQMLESARRLAGRAVFVTTEPMDAGLRHAGFTVLDRCIIRKGRFARQVLVCEQAFLPFI</sequence>
<comment type="caution">
    <text evidence="2">The sequence shown here is derived from an EMBL/GenBank/DDBJ whole genome shotgun (WGS) entry which is preliminary data.</text>
</comment>
<keyword evidence="2" id="KW-0489">Methyltransferase</keyword>
<dbReference type="Gene3D" id="3.40.50.150">
    <property type="entry name" value="Vaccinia Virus protein VP39"/>
    <property type="match status" value="1"/>
</dbReference>
<dbReference type="GO" id="GO:0032259">
    <property type="term" value="P:methylation"/>
    <property type="evidence" value="ECO:0007669"/>
    <property type="project" value="UniProtKB-KW"/>
</dbReference>
<evidence type="ECO:0000313" key="3">
    <source>
        <dbReference type="Proteomes" id="UP001527882"/>
    </source>
</evidence>
<proteinExistence type="predicted"/>
<feature type="domain" description="Ribosomal RNA large subunit methyltransferase K/L-like methyltransferase" evidence="1">
    <location>
        <begin position="146"/>
        <end position="245"/>
    </location>
</feature>
<dbReference type="CDD" id="cd02440">
    <property type="entry name" value="AdoMet_MTases"/>
    <property type="match status" value="1"/>
</dbReference>
<protein>
    <submittedName>
        <fullName evidence="2">RNA methyltransferase</fullName>
    </submittedName>
</protein>
<dbReference type="InterPro" id="IPR029063">
    <property type="entry name" value="SAM-dependent_MTases_sf"/>
</dbReference>
<dbReference type="Proteomes" id="UP001527882">
    <property type="component" value="Unassembled WGS sequence"/>
</dbReference>
<dbReference type="RefSeq" id="WP_269881186.1">
    <property type="nucleotide sequence ID" value="NZ_JAQAGZ010000005.1"/>
</dbReference>
<dbReference type="GO" id="GO:0008168">
    <property type="term" value="F:methyltransferase activity"/>
    <property type="evidence" value="ECO:0007669"/>
    <property type="project" value="UniProtKB-KW"/>
</dbReference>
<keyword evidence="2" id="KW-0808">Transferase</keyword>
<dbReference type="EMBL" id="JAQAGZ010000005">
    <property type="protein sequence ID" value="MCZ8512738.1"/>
    <property type="molecule type" value="Genomic_DNA"/>
</dbReference>
<dbReference type="PANTHER" id="PTHR14911">
    <property type="entry name" value="THUMP DOMAIN-CONTAINING"/>
    <property type="match status" value="1"/>
</dbReference>
<evidence type="ECO:0000259" key="1">
    <source>
        <dbReference type="Pfam" id="PF01170"/>
    </source>
</evidence>
<dbReference type="SUPFAM" id="SSF53335">
    <property type="entry name" value="S-adenosyl-L-methionine-dependent methyltransferases"/>
    <property type="match status" value="1"/>
</dbReference>
<evidence type="ECO:0000313" key="2">
    <source>
        <dbReference type="EMBL" id="MCZ8512738.1"/>
    </source>
</evidence>
<organism evidence="2 3">
    <name type="scientific">Paenibacillus gyeongsangnamensis</name>
    <dbReference type="NCBI Taxonomy" id="3388067"/>
    <lineage>
        <taxon>Bacteria</taxon>
        <taxon>Bacillati</taxon>
        <taxon>Bacillota</taxon>
        <taxon>Bacilli</taxon>
        <taxon>Bacillales</taxon>
        <taxon>Paenibacillaceae</taxon>
        <taxon>Paenibacillus</taxon>
    </lineage>
</organism>
<dbReference type="InterPro" id="IPR000241">
    <property type="entry name" value="RlmKL-like_Mtase"/>
</dbReference>